<dbReference type="SUPFAM" id="SSF48452">
    <property type="entry name" value="TPR-like"/>
    <property type="match status" value="1"/>
</dbReference>
<evidence type="ECO:0008006" key="3">
    <source>
        <dbReference type="Google" id="ProtNLM"/>
    </source>
</evidence>
<dbReference type="Gene3D" id="1.25.40.10">
    <property type="entry name" value="Tetratricopeptide repeat domain"/>
    <property type="match status" value="1"/>
</dbReference>
<dbReference type="InterPro" id="IPR011990">
    <property type="entry name" value="TPR-like_helical_dom_sf"/>
</dbReference>
<dbReference type="RefSeq" id="WP_207110676.1">
    <property type="nucleotide sequence ID" value="NZ_JAFLVR010000080.1"/>
</dbReference>
<organism evidence="1 2">
    <name type="scientific">Candidatus Enterococcus murrayae</name>
    <dbReference type="NCBI Taxonomy" id="2815321"/>
    <lineage>
        <taxon>Bacteria</taxon>
        <taxon>Bacillati</taxon>
        <taxon>Bacillota</taxon>
        <taxon>Bacilli</taxon>
        <taxon>Lactobacillales</taxon>
        <taxon>Enterococcaceae</taxon>
        <taxon>Enterococcus</taxon>
    </lineage>
</organism>
<protein>
    <recommendedName>
        <fullName evidence="3">Tetratricopeptide repeat protein</fullName>
    </recommendedName>
</protein>
<gene>
    <name evidence="1" type="ORF">JZO85_22025</name>
</gene>
<evidence type="ECO:0000313" key="1">
    <source>
        <dbReference type="EMBL" id="MBO0454951.1"/>
    </source>
</evidence>
<evidence type="ECO:0000313" key="2">
    <source>
        <dbReference type="Proteomes" id="UP000664495"/>
    </source>
</evidence>
<proteinExistence type="predicted"/>
<dbReference type="EMBL" id="JAFLVR010000080">
    <property type="protein sequence ID" value="MBO0454951.1"/>
    <property type="molecule type" value="Genomic_DNA"/>
</dbReference>
<sequence>MTPIDFPNNDHYYLALAEEAFSAGDYLRALENYKYAYQENPTPKLNHLIAGLALEQGDFSAALEYAEEESESYLDTPETIDLFLQIQVYSQNFFAAREFLWRSQKVKILTEEQTDLWLMRINDQEAFYERQQQAVIKELEAELNQLPSMSAVDQLLFVRKIRQLPEERLKTIAEKFMMTPQIVPLVRSYLFESLARIGVTEKVHYLTIQDEIAELSPIDSGFDDSLQSGIETRLNDYLGDNNPILLANLLEQVKVEMAFLYPLHTAFMKPDAWTASYLAEYSEWSGPLDEEVEAIRGRIKQLLFDYH</sequence>
<reference evidence="1 2" key="1">
    <citation type="submission" date="2021-03" db="EMBL/GenBank/DDBJ databases">
        <title>Enterococcal diversity collection.</title>
        <authorList>
            <person name="Gilmore M.S."/>
            <person name="Schwartzman J."/>
            <person name="Van Tyne D."/>
            <person name="Martin M."/>
            <person name="Earl A.M."/>
            <person name="Manson A.L."/>
            <person name="Straub T."/>
            <person name="Salamzade R."/>
            <person name="Saavedra J."/>
            <person name="Lebreton F."/>
            <person name="Prichula J."/>
            <person name="Schaufler K."/>
            <person name="Gaca A."/>
            <person name="Sgardioli B."/>
            <person name="Wagenaar J."/>
            <person name="Strong T."/>
        </authorList>
    </citation>
    <scope>NUCLEOTIDE SEQUENCE [LARGE SCALE GENOMIC DNA]</scope>
    <source>
        <strain evidence="1 2">MJM16</strain>
    </source>
</reference>
<keyword evidence="2" id="KW-1185">Reference proteome</keyword>
<name>A0ABS3HNC9_9ENTE</name>
<comment type="caution">
    <text evidence="1">The sequence shown here is derived from an EMBL/GenBank/DDBJ whole genome shotgun (WGS) entry which is preliminary data.</text>
</comment>
<dbReference type="Proteomes" id="UP000664495">
    <property type="component" value="Unassembled WGS sequence"/>
</dbReference>
<accession>A0ABS3HNC9</accession>